<evidence type="ECO:0000256" key="8">
    <source>
        <dbReference type="PIRNR" id="PIRNR006615"/>
    </source>
</evidence>
<evidence type="ECO:0000256" key="5">
    <source>
        <dbReference type="ARBA" id="ARBA00023049"/>
    </source>
</evidence>
<keyword evidence="2 8" id="KW-0645">Protease</keyword>
<dbReference type="PIRSF" id="PIRSF006615">
    <property type="entry name" value="Zn_crbxpep_Taq"/>
    <property type="match status" value="1"/>
</dbReference>
<comment type="catalytic activity">
    <reaction evidence="6 8">
        <text>Release of a C-terminal amino acid with broad specificity, except for -Pro.</text>
        <dbReference type="EC" id="3.4.17.19"/>
    </reaction>
</comment>
<comment type="similarity">
    <text evidence="7 8">Belongs to the peptidase M32 family.</text>
</comment>
<evidence type="ECO:0000256" key="2">
    <source>
        <dbReference type="ARBA" id="ARBA00022670"/>
    </source>
</evidence>
<protein>
    <recommendedName>
        <fullName evidence="8">Metal-dependent carboxypeptidase</fullName>
        <ecNumber evidence="8">3.4.17.19</ecNumber>
    </recommendedName>
</protein>
<dbReference type="RefSeq" id="WP_230494621.1">
    <property type="nucleotide sequence ID" value="NZ_CAKJTG010000001.1"/>
</dbReference>
<dbReference type="GO" id="GO:0006508">
    <property type="term" value="P:proteolysis"/>
    <property type="evidence" value="ECO:0007669"/>
    <property type="project" value="UniProtKB-UniRule"/>
</dbReference>
<proteinExistence type="inferred from homology"/>
<comment type="caution">
    <text evidence="11">The sequence shown here is derived from an EMBL/GenBank/DDBJ whole genome shotgun (WGS) entry which is preliminary data.</text>
</comment>
<dbReference type="Gene3D" id="1.10.1370.30">
    <property type="match status" value="1"/>
</dbReference>
<dbReference type="EC" id="3.4.17.19" evidence="8"/>
<reference evidence="11" key="1">
    <citation type="submission" date="2021-10" db="EMBL/GenBank/DDBJ databases">
        <authorList>
            <person name="Criscuolo A."/>
        </authorList>
    </citation>
    <scope>NUCLEOTIDE SEQUENCE</scope>
    <source>
        <strain evidence="11">CIP111885</strain>
    </source>
</reference>
<keyword evidence="12" id="KW-1185">Reference proteome</keyword>
<keyword evidence="3 8" id="KW-0479">Metal-binding</keyword>
<comment type="cofactor">
    <cofactor evidence="9">
        <name>Zn(2+)</name>
        <dbReference type="ChEBI" id="CHEBI:29105"/>
    </cofactor>
    <text evidence="9">Binds 1 zinc ion per subunit.</text>
</comment>
<dbReference type="GO" id="GO:0008270">
    <property type="term" value="F:zinc ion binding"/>
    <property type="evidence" value="ECO:0007669"/>
    <property type="project" value="UniProtKB-ARBA"/>
</dbReference>
<comment type="function">
    <text evidence="8">Broad specificity carboxypetidase that releases amino acids sequentially from the C-terminus, including neutral, aromatic, polar and basic residues.</text>
</comment>
<dbReference type="FunFam" id="1.10.1370.30:FF:000003">
    <property type="entry name" value="Thermostable carboxypeptidase 1"/>
    <property type="match status" value="1"/>
</dbReference>
<keyword evidence="4 8" id="KW-0378">Hydrolase</keyword>
<evidence type="ECO:0000256" key="4">
    <source>
        <dbReference type="ARBA" id="ARBA00022801"/>
    </source>
</evidence>
<evidence type="ECO:0000256" key="7">
    <source>
        <dbReference type="ARBA" id="ARBA00061580"/>
    </source>
</evidence>
<dbReference type="SUPFAM" id="SSF55486">
    <property type="entry name" value="Metalloproteases ('zincins'), catalytic domain"/>
    <property type="match status" value="1"/>
</dbReference>
<dbReference type="PROSITE" id="PS52034">
    <property type="entry name" value="PEPTIDASE_M32"/>
    <property type="match status" value="1"/>
</dbReference>
<evidence type="ECO:0000256" key="3">
    <source>
        <dbReference type="ARBA" id="ARBA00022723"/>
    </source>
</evidence>
<dbReference type="EMBL" id="CAKJTG010000001">
    <property type="protein sequence ID" value="CAG9606330.1"/>
    <property type="molecule type" value="Genomic_DNA"/>
</dbReference>
<dbReference type="PRINTS" id="PR00998">
    <property type="entry name" value="CRBOXYPTASET"/>
</dbReference>
<gene>
    <name evidence="11" type="primary">ypwA_1</name>
    <name evidence="11" type="ORF">NEOCIP111885_00018</name>
</gene>
<feature type="active site" description="Proton donor/acceptor" evidence="10">
    <location>
        <position position="267"/>
    </location>
</feature>
<feature type="binding site" evidence="9">
    <location>
        <position position="296"/>
    </location>
    <ligand>
        <name>Zn(2+)</name>
        <dbReference type="ChEBI" id="CHEBI:29105"/>
        <note>catalytic</note>
    </ligand>
</feature>
<keyword evidence="9" id="KW-0862">Zinc</keyword>
<evidence type="ECO:0000256" key="6">
    <source>
        <dbReference type="ARBA" id="ARBA00052755"/>
    </source>
</evidence>
<sequence>MITTKSALEQFKELDEKITHLSTVSALVGWDQKVMAPKKGRMLFSKAYSTLETEIFKLMISKEMGDYLTELTTNKDNFDDVTNARIRERKIFYDKFKTIPTDLYQEYSTLTSEANHIWEEARANNDFNHFLPYLERIIEMKRKFAELYGYKSHPYDALLDEFEPGLTVEKLDPLFAELRKVSVELLKRIQHSSTKTPEEIFEKTYSVEKQKEFNKYMLPIIGFDMEAGRLDETIHPFAQPMNTGDVRITTRYLEHNVRSAIFGTIHEAGHGIYDQNINKDFEGTVLRNGTSFGIHESQSRFLENMVGRSKEFWKYFYPTLQSYFTEQLGETTVDDFYKAINTVKPTFIRVEADELTYNLHIMVRYEIEKGLIAGEFIAKDLPTIWNKKMEEYLGIIPKNDREGVLQDVHWSFGGLGYFPSYTLGNLYAAQILNTIEQEMPEFYQNIESGRFDLIKNWLTSKIHQYGSLISPYELIVKVTGEELNAKYMADYLNTKYSKIYDL</sequence>
<dbReference type="PANTHER" id="PTHR34217">
    <property type="entry name" value="METAL-DEPENDENT CARBOXYPEPTIDASE"/>
    <property type="match status" value="1"/>
</dbReference>
<organism evidence="11 12">
    <name type="scientific">Pseudoneobacillus rhizosphaerae</name>
    <dbReference type="NCBI Taxonomy" id="2880968"/>
    <lineage>
        <taxon>Bacteria</taxon>
        <taxon>Bacillati</taxon>
        <taxon>Bacillota</taxon>
        <taxon>Bacilli</taxon>
        <taxon>Bacillales</taxon>
        <taxon>Bacillaceae</taxon>
        <taxon>Pseudoneobacillus</taxon>
    </lineage>
</organism>
<dbReference type="InterPro" id="IPR001333">
    <property type="entry name" value="Peptidase_M32_Taq"/>
</dbReference>
<dbReference type="CDD" id="cd06460">
    <property type="entry name" value="M32_Taq"/>
    <property type="match status" value="1"/>
</dbReference>
<dbReference type="PANTHER" id="PTHR34217:SF1">
    <property type="entry name" value="CARBOXYPEPTIDASE 1"/>
    <property type="match status" value="1"/>
</dbReference>
<accession>A0A9C7L9C5</accession>
<evidence type="ECO:0000313" key="12">
    <source>
        <dbReference type="Proteomes" id="UP000789845"/>
    </source>
</evidence>
<evidence type="ECO:0000313" key="11">
    <source>
        <dbReference type="EMBL" id="CAG9606330.1"/>
    </source>
</evidence>
<name>A0A9C7L9C5_9BACI</name>
<dbReference type="GO" id="GO:0004181">
    <property type="term" value="F:metallocarboxypeptidase activity"/>
    <property type="evidence" value="ECO:0007669"/>
    <property type="project" value="UniProtKB-UniRule"/>
</dbReference>
<feature type="binding site" evidence="9">
    <location>
        <position position="266"/>
    </location>
    <ligand>
        <name>Zn(2+)</name>
        <dbReference type="ChEBI" id="CHEBI:29105"/>
        <note>catalytic</note>
    </ligand>
</feature>
<dbReference type="Proteomes" id="UP000789845">
    <property type="component" value="Unassembled WGS sequence"/>
</dbReference>
<evidence type="ECO:0000256" key="9">
    <source>
        <dbReference type="PIRSR" id="PIRSR006615-1"/>
    </source>
</evidence>
<keyword evidence="5 8" id="KW-0482">Metalloprotease</keyword>
<keyword evidence="1 8" id="KW-0121">Carboxypeptidase</keyword>
<dbReference type="Pfam" id="PF02074">
    <property type="entry name" value="Peptidase_M32"/>
    <property type="match status" value="1"/>
</dbReference>
<evidence type="ECO:0000256" key="10">
    <source>
        <dbReference type="PIRSR" id="PIRSR006615-2"/>
    </source>
</evidence>
<dbReference type="AlphaFoldDB" id="A0A9C7L9C5"/>
<feature type="binding site" evidence="9">
    <location>
        <position position="270"/>
    </location>
    <ligand>
        <name>Zn(2+)</name>
        <dbReference type="ChEBI" id="CHEBI:29105"/>
        <note>catalytic</note>
    </ligand>
</feature>
<evidence type="ECO:0000256" key="1">
    <source>
        <dbReference type="ARBA" id="ARBA00022645"/>
    </source>
</evidence>